<evidence type="ECO:0000313" key="8">
    <source>
        <dbReference type="Proteomes" id="UP000283644"/>
    </source>
</evidence>
<evidence type="ECO:0000256" key="3">
    <source>
        <dbReference type="ARBA" id="ARBA00022723"/>
    </source>
</evidence>
<dbReference type="GO" id="GO:0020037">
    <property type="term" value="F:heme binding"/>
    <property type="evidence" value="ECO:0007669"/>
    <property type="project" value="InterPro"/>
</dbReference>
<reference evidence="7 8" key="1">
    <citation type="submission" date="2018-09" db="EMBL/GenBank/DDBJ databases">
        <title>Genome sequencing of Nocardioides immobilis CCTCC AB 2017083 for comparison to Nocardioides silvaticus.</title>
        <authorList>
            <person name="Li C."/>
            <person name="Wang G."/>
        </authorList>
    </citation>
    <scope>NUCLEOTIDE SEQUENCE [LARGE SCALE GENOMIC DNA]</scope>
    <source>
        <strain evidence="7 8">CCTCC AB 2017083</strain>
    </source>
</reference>
<comment type="similarity">
    <text evidence="1">Belongs to the cytochrome P450 family.</text>
</comment>
<keyword evidence="6" id="KW-0503">Monooxygenase</keyword>
<dbReference type="InterPro" id="IPR002397">
    <property type="entry name" value="Cyt_P450_B"/>
</dbReference>
<evidence type="ECO:0000256" key="6">
    <source>
        <dbReference type="ARBA" id="ARBA00023033"/>
    </source>
</evidence>
<dbReference type="CDD" id="cd11033">
    <property type="entry name" value="CYP142-like"/>
    <property type="match status" value="1"/>
</dbReference>
<dbReference type="Gene3D" id="1.10.630.10">
    <property type="entry name" value="Cytochrome P450"/>
    <property type="match status" value="1"/>
</dbReference>
<dbReference type="AlphaFoldDB" id="A0A417XSA8"/>
<dbReference type="InterPro" id="IPR036396">
    <property type="entry name" value="Cyt_P450_sf"/>
</dbReference>
<keyword evidence="3" id="KW-0479">Metal-binding</keyword>
<keyword evidence="8" id="KW-1185">Reference proteome</keyword>
<dbReference type="GO" id="GO:0036199">
    <property type="term" value="F:cholest-4-en-3-one 26-monooxygenase activity"/>
    <property type="evidence" value="ECO:0007669"/>
    <property type="project" value="TreeGrafter"/>
</dbReference>
<evidence type="ECO:0000256" key="5">
    <source>
        <dbReference type="ARBA" id="ARBA00023004"/>
    </source>
</evidence>
<gene>
    <name evidence="7" type="ORF">D0Z08_30940</name>
</gene>
<dbReference type="RefSeq" id="WP_118929133.1">
    <property type="nucleotide sequence ID" value="NZ_QXGH01000054.1"/>
</dbReference>
<evidence type="ECO:0000256" key="2">
    <source>
        <dbReference type="ARBA" id="ARBA00022617"/>
    </source>
</evidence>
<organism evidence="7 8">
    <name type="scientific">Nocardioides immobilis</name>
    <dbReference type="NCBI Taxonomy" id="2049295"/>
    <lineage>
        <taxon>Bacteria</taxon>
        <taxon>Bacillati</taxon>
        <taxon>Actinomycetota</taxon>
        <taxon>Actinomycetes</taxon>
        <taxon>Propionibacteriales</taxon>
        <taxon>Nocardioidaceae</taxon>
        <taxon>Nocardioides</taxon>
    </lineage>
</organism>
<accession>A0A417XSA8</accession>
<dbReference type="InterPro" id="IPR001128">
    <property type="entry name" value="Cyt_P450"/>
</dbReference>
<keyword evidence="4" id="KW-0560">Oxidoreductase</keyword>
<protein>
    <submittedName>
        <fullName evidence="7">Cytochrome P450</fullName>
    </submittedName>
</protein>
<dbReference type="EMBL" id="QXGH01000054">
    <property type="protein sequence ID" value="RHW22821.1"/>
    <property type="molecule type" value="Genomic_DNA"/>
</dbReference>
<keyword evidence="2" id="KW-0349">Heme</keyword>
<dbReference type="PANTHER" id="PTHR46696:SF4">
    <property type="entry name" value="BIOTIN BIOSYNTHESIS CYTOCHROME P450"/>
    <property type="match status" value="1"/>
</dbReference>
<dbReference type="Proteomes" id="UP000283644">
    <property type="component" value="Unassembled WGS sequence"/>
</dbReference>
<name>A0A417XSA8_9ACTN</name>
<dbReference type="Pfam" id="PF00067">
    <property type="entry name" value="p450"/>
    <property type="match status" value="1"/>
</dbReference>
<comment type="caution">
    <text evidence="7">The sequence shown here is derived from an EMBL/GenBank/DDBJ whole genome shotgun (WGS) entry which is preliminary data.</text>
</comment>
<dbReference type="PRINTS" id="PR00359">
    <property type="entry name" value="BP450"/>
</dbReference>
<sequence>MTIASSKRVHDDVELSSEAFWAQTARERDESFSVLRRQRPVSWQPPAYGSLMPDPNDPGYWAVVGHEDVIAVSKAHDVFSSSPDLGGVMFENVPAQLLEETQSILAMDEPRHGITRRLVHSAFSPRQLRLIEQQIQNQASAIVTAFLEDGPRDFVEQVSMRLPLWTVSQMLGVPEETRDRMVKAVDDMVGYNDPEYIGDGDPFTCLLGGIATLHDIAQTLIDERRSKPQDDVITALVQAEIEGHKLSDDDIRSYFCLLAIAGNDTTRNTTSHGMKALFDNPDQKALLSENFDRAIPGALEEFVRWGTPVMTFRRTAKVDAVVGGIDVDAGDKVVMFYSSANRDEQVFKDPWQFDITRNPNPHVGFGGGGVHFCLGNHVARLQMRALFGQLLTRVPDLQLGEPEYVGGHFMHAIKRMPCTF</sequence>
<proteinExistence type="inferred from homology"/>
<dbReference type="GO" id="GO:0005506">
    <property type="term" value="F:iron ion binding"/>
    <property type="evidence" value="ECO:0007669"/>
    <property type="project" value="InterPro"/>
</dbReference>
<dbReference type="PANTHER" id="PTHR46696">
    <property type="entry name" value="P450, PUTATIVE (EUROFUNG)-RELATED"/>
    <property type="match status" value="1"/>
</dbReference>
<keyword evidence="5" id="KW-0408">Iron</keyword>
<evidence type="ECO:0000313" key="7">
    <source>
        <dbReference type="EMBL" id="RHW22821.1"/>
    </source>
</evidence>
<dbReference type="SUPFAM" id="SSF48264">
    <property type="entry name" value="Cytochrome P450"/>
    <property type="match status" value="1"/>
</dbReference>
<dbReference type="GO" id="GO:0008395">
    <property type="term" value="F:steroid hydroxylase activity"/>
    <property type="evidence" value="ECO:0007669"/>
    <property type="project" value="TreeGrafter"/>
</dbReference>
<evidence type="ECO:0000256" key="1">
    <source>
        <dbReference type="ARBA" id="ARBA00010617"/>
    </source>
</evidence>
<dbReference type="OrthoDB" id="5241086at2"/>
<dbReference type="GO" id="GO:0006707">
    <property type="term" value="P:cholesterol catabolic process"/>
    <property type="evidence" value="ECO:0007669"/>
    <property type="project" value="TreeGrafter"/>
</dbReference>
<dbReference type="FunFam" id="1.10.630.10:FF:000018">
    <property type="entry name" value="Cytochrome P450 monooxygenase"/>
    <property type="match status" value="1"/>
</dbReference>
<evidence type="ECO:0000256" key="4">
    <source>
        <dbReference type="ARBA" id="ARBA00023002"/>
    </source>
</evidence>